<evidence type="ECO:0000313" key="2">
    <source>
        <dbReference type="Proteomes" id="UP000646946"/>
    </source>
</evidence>
<name>A0A832V0P8_9ARCH</name>
<gene>
    <name evidence="1" type="ORF">H1016_00240</name>
</gene>
<sequence>MGLIGGPSFSDLSPQIQRNLIQFAENVNRGAFRHRWELASAKIDDGKEDQFRRGYQKFLDVFGAMKPTGATLTGEMALKVKAAYIENAIQLVVGKDFLKSIHMKGGKDFFERAVLAYNAEVHGMPFKDYIEKFISIELGPAYLYHIYKFLRRDFFEEMWSRDAPDTEEILYIPLPGVSVCTSERSEFITVLKGANFFPCYKINCENGVIKTIGIWLVNVSGKQGNLGMRMSLRSLLKAIFLGKAILRGDNSIFIEAVSLTHIAKLYLHPKSLEEFPKAKKIIDKFPKFVGDSLRWKKVSELFDQKIWRIIEDDVQFIFSQIMGGTRPLERKLRT</sequence>
<dbReference type="AlphaFoldDB" id="A0A832V0P8"/>
<accession>A0A832V0P8</accession>
<organism evidence="1 2">
    <name type="scientific">Candidatus Naiadarchaeum limnaeum</name>
    <dbReference type="NCBI Taxonomy" id="2756139"/>
    <lineage>
        <taxon>Archaea</taxon>
        <taxon>Candidatus Undinarchaeota</taxon>
        <taxon>Candidatus Undinarchaeia</taxon>
        <taxon>Candidatus Naiadarchaeales</taxon>
        <taxon>Candidatus Naiadarchaeaceae</taxon>
        <taxon>Candidatus Naiadarchaeum</taxon>
    </lineage>
</organism>
<comment type="caution">
    <text evidence="1">The sequence shown here is derived from an EMBL/GenBank/DDBJ whole genome shotgun (WGS) entry which is preliminary data.</text>
</comment>
<dbReference type="Proteomes" id="UP000646946">
    <property type="component" value="Unassembled WGS sequence"/>
</dbReference>
<protein>
    <submittedName>
        <fullName evidence="1">Uncharacterized protein</fullName>
    </submittedName>
</protein>
<proteinExistence type="predicted"/>
<dbReference type="EMBL" id="DVAB01000004">
    <property type="protein sequence ID" value="HIJ99950.1"/>
    <property type="molecule type" value="Genomic_DNA"/>
</dbReference>
<reference evidence="1 2" key="1">
    <citation type="journal article" name="Nat. Commun.">
        <title>Undinarchaeota illuminate DPANN phylogeny and the impact of gene transfer on archaeal evolution.</title>
        <authorList>
            <person name="Dombrowski N."/>
            <person name="Williams T.A."/>
            <person name="Sun J."/>
            <person name="Woodcroft B.J."/>
            <person name="Lee J.H."/>
            <person name="Minh B.Q."/>
            <person name="Rinke C."/>
            <person name="Spang A."/>
        </authorList>
    </citation>
    <scope>NUCLEOTIDE SEQUENCE [LARGE SCALE GENOMIC DNA]</scope>
    <source>
        <strain evidence="1">MAG_bin1129</strain>
    </source>
</reference>
<evidence type="ECO:0000313" key="1">
    <source>
        <dbReference type="EMBL" id="HIJ99950.1"/>
    </source>
</evidence>
<keyword evidence="2" id="KW-1185">Reference proteome</keyword>